<evidence type="ECO:0000313" key="2">
    <source>
        <dbReference type="Proteomes" id="UP001470230"/>
    </source>
</evidence>
<dbReference type="Proteomes" id="UP001470230">
    <property type="component" value="Unassembled WGS sequence"/>
</dbReference>
<gene>
    <name evidence="1" type="ORF">M9Y10_008735</name>
</gene>
<reference evidence="1 2" key="1">
    <citation type="submission" date="2024-04" db="EMBL/GenBank/DDBJ databases">
        <title>Tritrichomonas musculus Genome.</title>
        <authorList>
            <person name="Alves-Ferreira E."/>
            <person name="Grigg M."/>
            <person name="Lorenzi H."/>
            <person name="Galac M."/>
        </authorList>
    </citation>
    <scope>NUCLEOTIDE SEQUENCE [LARGE SCALE GENOMIC DNA]</scope>
    <source>
        <strain evidence="1 2">EAF2021</strain>
    </source>
</reference>
<accession>A0ABR2IYY1</accession>
<organism evidence="1 2">
    <name type="scientific">Tritrichomonas musculus</name>
    <dbReference type="NCBI Taxonomy" id="1915356"/>
    <lineage>
        <taxon>Eukaryota</taxon>
        <taxon>Metamonada</taxon>
        <taxon>Parabasalia</taxon>
        <taxon>Tritrichomonadida</taxon>
        <taxon>Tritrichomonadidae</taxon>
        <taxon>Tritrichomonas</taxon>
    </lineage>
</organism>
<proteinExistence type="predicted"/>
<comment type="caution">
    <text evidence="1">The sequence shown here is derived from an EMBL/GenBank/DDBJ whole genome shotgun (WGS) entry which is preliminary data.</text>
</comment>
<protein>
    <submittedName>
        <fullName evidence="1">BTB/POZ domain-containing protein 9</fullName>
    </submittedName>
</protein>
<keyword evidence="2" id="KW-1185">Reference proteome</keyword>
<name>A0ABR2IYY1_9EUKA</name>
<sequence length="167" mass="19406">MFIFYILYISMSFPELTQRVLSGNENTELMQKLMQKLYYSQKDYARISIMKGGSNNGTPVIGGKVSSDTFVGASSDSYIIFEFPEAPILNDITFHLWDYDDRIYTYSIDLLSQGKWINVVDSVRGRGIQYVHFNDVEHVKAIRIKGTNTVNPYIHLLNDWLSFRYKF</sequence>
<evidence type="ECO:0000313" key="1">
    <source>
        <dbReference type="EMBL" id="KAK8870837.1"/>
    </source>
</evidence>
<dbReference type="EMBL" id="JAPFFF010000014">
    <property type="protein sequence ID" value="KAK8870837.1"/>
    <property type="molecule type" value="Genomic_DNA"/>
</dbReference>